<name>A0ABQ8U159_PERAM</name>
<reference evidence="1 2" key="1">
    <citation type="journal article" date="2022" name="Allergy">
        <title>Genome assembly and annotation of Periplaneta americana reveal a comprehensive cockroach allergen profile.</title>
        <authorList>
            <person name="Wang L."/>
            <person name="Xiong Q."/>
            <person name="Saelim N."/>
            <person name="Wang L."/>
            <person name="Nong W."/>
            <person name="Wan A.T."/>
            <person name="Shi M."/>
            <person name="Liu X."/>
            <person name="Cao Q."/>
            <person name="Hui J.H.L."/>
            <person name="Sookrung N."/>
            <person name="Leung T.F."/>
            <person name="Tungtrongchitr A."/>
            <person name="Tsui S.K.W."/>
        </authorList>
    </citation>
    <scope>NUCLEOTIDE SEQUENCE [LARGE SCALE GENOMIC DNA]</scope>
    <source>
        <strain evidence="1">PWHHKU_190912</strain>
    </source>
</reference>
<dbReference type="EMBL" id="JAJSOF020000001">
    <property type="protein sequence ID" value="KAJ4452061.1"/>
    <property type="molecule type" value="Genomic_DNA"/>
</dbReference>
<evidence type="ECO:0000313" key="2">
    <source>
        <dbReference type="Proteomes" id="UP001148838"/>
    </source>
</evidence>
<proteinExistence type="predicted"/>
<evidence type="ECO:0000313" key="1">
    <source>
        <dbReference type="EMBL" id="KAJ4452061.1"/>
    </source>
</evidence>
<dbReference type="Proteomes" id="UP001148838">
    <property type="component" value="Unassembled WGS sequence"/>
</dbReference>
<organism evidence="1 2">
    <name type="scientific">Periplaneta americana</name>
    <name type="common">American cockroach</name>
    <name type="synonym">Blatta americana</name>
    <dbReference type="NCBI Taxonomy" id="6978"/>
    <lineage>
        <taxon>Eukaryota</taxon>
        <taxon>Metazoa</taxon>
        <taxon>Ecdysozoa</taxon>
        <taxon>Arthropoda</taxon>
        <taxon>Hexapoda</taxon>
        <taxon>Insecta</taxon>
        <taxon>Pterygota</taxon>
        <taxon>Neoptera</taxon>
        <taxon>Polyneoptera</taxon>
        <taxon>Dictyoptera</taxon>
        <taxon>Blattodea</taxon>
        <taxon>Blattoidea</taxon>
        <taxon>Blattidae</taxon>
        <taxon>Blattinae</taxon>
        <taxon>Periplaneta</taxon>
    </lineage>
</organism>
<accession>A0ABQ8U159</accession>
<comment type="caution">
    <text evidence="1">The sequence shown here is derived from an EMBL/GenBank/DDBJ whole genome shotgun (WGS) entry which is preliminary data.</text>
</comment>
<sequence>MDFKLSIRNPLGHECKEHGVGLDSNSEYNFAFRITGSTLKKKSPGRNSIALRLSEATITRSVRRHPVIGECHGIIMKWGTNGKMLMAKVSVDLLRKMDDLKTVTISTFPIGRSRVATGPENVQVNVRGLWRRQFLWFVYMLRQQTHNTRRVRTSVVFRFVKVIFSDEITFHINEKVNKHNVRIWESENPHFILEVERDSPKLNVFCAVSKLKVYGPFFFQENTVTGMNYLDMLTEWLFPQLEEEDNEFLFQQDGAPPHWNFDVRNVLNQQLAERWNERAGNQDNVFCS</sequence>
<protein>
    <submittedName>
        <fullName evidence="1">Uncharacterized protein</fullName>
    </submittedName>
</protein>
<dbReference type="Gene3D" id="3.30.420.10">
    <property type="entry name" value="Ribonuclease H-like superfamily/Ribonuclease H"/>
    <property type="match status" value="1"/>
</dbReference>
<dbReference type="PANTHER" id="PTHR47326:SF1">
    <property type="entry name" value="HTH PSQ-TYPE DOMAIN-CONTAINING PROTEIN"/>
    <property type="match status" value="1"/>
</dbReference>
<gene>
    <name evidence="1" type="ORF">ANN_03577</name>
</gene>
<keyword evidence="2" id="KW-1185">Reference proteome</keyword>
<dbReference type="InterPro" id="IPR036397">
    <property type="entry name" value="RNaseH_sf"/>
</dbReference>
<dbReference type="PANTHER" id="PTHR47326">
    <property type="entry name" value="TRANSPOSABLE ELEMENT TC3 TRANSPOSASE-LIKE PROTEIN"/>
    <property type="match status" value="1"/>
</dbReference>